<organism evidence="1 2">
    <name type="scientific">Ruthenibacterium lactatiformans</name>
    <dbReference type="NCBI Taxonomy" id="1550024"/>
    <lineage>
        <taxon>Bacteria</taxon>
        <taxon>Bacillati</taxon>
        <taxon>Bacillota</taxon>
        <taxon>Clostridia</taxon>
        <taxon>Eubacteriales</taxon>
        <taxon>Oscillospiraceae</taxon>
        <taxon>Ruthenibacterium</taxon>
    </lineage>
</organism>
<proteinExistence type="predicted"/>
<accession>A0A0D8J2W0</accession>
<dbReference type="EMBL" id="JXXK01000002">
    <property type="protein sequence ID" value="KJF41227.1"/>
    <property type="molecule type" value="Genomic_DNA"/>
</dbReference>
<dbReference type="GeneID" id="42855652"/>
<dbReference type="AlphaFoldDB" id="A0A0D8J2W0"/>
<reference evidence="1" key="1">
    <citation type="submission" date="2015-02" db="EMBL/GenBank/DDBJ databases">
        <title>A novel member of the family Ruminococcaceae isolated from human feces.</title>
        <authorList>
            <person name="Shkoporov A.N."/>
            <person name="Chaplin A.V."/>
            <person name="Motuzova O.V."/>
            <person name="Kafarskaia L.I."/>
            <person name="Khokhlova E.V."/>
            <person name="Efimov B.A."/>
        </authorList>
    </citation>
    <scope>NUCLEOTIDE SEQUENCE [LARGE SCALE GENOMIC DNA]</scope>
    <source>
        <strain evidence="1">585-1</strain>
    </source>
</reference>
<comment type="caution">
    <text evidence="1">The sequence shown here is derived from an EMBL/GenBank/DDBJ whole genome shotgun (WGS) entry which is preliminary data.</text>
</comment>
<evidence type="ECO:0000313" key="2">
    <source>
        <dbReference type="Proteomes" id="UP000032483"/>
    </source>
</evidence>
<protein>
    <submittedName>
        <fullName evidence="1">Uncharacterized protein</fullName>
    </submittedName>
</protein>
<name>A0A0D8J2W0_9FIRM</name>
<gene>
    <name evidence="1" type="ORF">TQ39_03250</name>
</gene>
<dbReference type="Proteomes" id="UP000032483">
    <property type="component" value="Unassembled WGS sequence"/>
</dbReference>
<sequence>MTNVVLVRHEGDFSCSGYLFETPVDLKKGQRVRVKTRRGEADAIVIHDSAEVDDSVLAMMATVCHAKIPLAPVVGVYSLILVGKAENVCVEENR</sequence>
<dbReference type="RefSeq" id="WP_050004540.1">
    <property type="nucleotide sequence ID" value="NZ_JBBNKJ010000003.1"/>
</dbReference>
<evidence type="ECO:0000313" key="1">
    <source>
        <dbReference type="EMBL" id="KJF41227.1"/>
    </source>
</evidence>
<keyword evidence="2" id="KW-1185">Reference proteome</keyword>